<evidence type="ECO:0000313" key="3">
    <source>
        <dbReference type="Proteomes" id="UP001046870"/>
    </source>
</evidence>
<feature type="region of interest" description="Disordered" evidence="1">
    <location>
        <begin position="49"/>
        <end position="236"/>
    </location>
</feature>
<evidence type="ECO:0000313" key="2">
    <source>
        <dbReference type="EMBL" id="KAG7466864.1"/>
    </source>
</evidence>
<accession>A0A9D3PRI5</accession>
<reference evidence="2" key="1">
    <citation type="submission" date="2021-01" db="EMBL/GenBank/DDBJ databases">
        <authorList>
            <person name="Zahm M."/>
            <person name="Roques C."/>
            <person name="Cabau C."/>
            <person name="Klopp C."/>
            <person name="Donnadieu C."/>
            <person name="Jouanno E."/>
            <person name="Lampietro C."/>
            <person name="Louis A."/>
            <person name="Herpin A."/>
            <person name="Echchiki A."/>
            <person name="Berthelot C."/>
            <person name="Parey E."/>
            <person name="Roest-Crollius H."/>
            <person name="Braasch I."/>
            <person name="Postlethwait J."/>
            <person name="Bobe J."/>
            <person name="Montfort J."/>
            <person name="Bouchez O."/>
            <person name="Begum T."/>
            <person name="Mejri S."/>
            <person name="Adams A."/>
            <person name="Chen W.-J."/>
            <person name="Guiguen Y."/>
        </authorList>
    </citation>
    <scope>NUCLEOTIDE SEQUENCE</scope>
    <source>
        <strain evidence="2">YG-15Mar2019-1</strain>
        <tissue evidence="2">Brain</tissue>
    </source>
</reference>
<dbReference type="AlphaFoldDB" id="A0A9D3PRI5"/>
<dbReference type="Proteomes" id="UP001046870">
    <property type="component" value="Chromosome 12"/>
</dbReference>
<keyword evidence="3" id="KW-1185">Reference proteome</keyword>
<dbReference type="EMBL" id="JAFDVH010000012">
    <property type="protein sequence ID" value="KAG7466864.1"/>
    <property type="molecule type" value="Genomic_DNA"/>
</dbReference>
<evidence type="ECO:0008006" key="4">
    <source>
        <dbReference type="Google" id="ProtNLM"/>
    </source>
</evidence>
<dbReference type="OrthoDB" id="6157464at2759"/>
<protein>
    <recommendedName>
        <fullName evidence="4">WAS/WASL interacting protein family member 1</fullName>
    </recommendedName>
</protein>
<feature type="compositionally biased region" description="Pro residues" evidence="1">
    <location>
        <begin position="91"/>
        <end position="124"/>
    </location>
</feature>
<name>A0A9D3PRI5_MEGAT</name>
<organism evidence="2 3">
    <name type="scientific">Megalops atlanticus</name>
    <name type="common">Tarpon</name>
    <name type="synonym">Clupea gigantea</name>
    <dbReference type="NCBI Taxonomy" id="7932"/>
    <lineage>
        <taxon>Eukaryota</taxon>
        <taxon>Metazoa</taxon>
        <taxon>Chordata</taxon>
        <taxon>Craniata</taxon>
        <taxon>Vertebrata</taxon>
        <taxon>Euteleostomi</taxon>
        <taxon>Actinopterygii</taxon>
        <taxon>Neopterygii</taxon>
        <taxon>Teleostei</taxon>
        <taxon>Elopiformes</taxon>
        <taxon>Megalopidae</taxon>
        <taxon>Megalops</taxon>
    </lineage>
</organism>
<feature type="compositionally biased region" description="Basic and acidic residues" evidence="1">
    <location>
        <begin position="214"/>
        <end position="227"/>
    </location>
</feature>
<gene>
    <name evidence="2" type="ORF">MATL_G00146870</name>
</gene>
<feature type="compositionally biased region" description="Pro residues" evidence="1">
    <location>
        <begin position="149"/>
        <end position="169"/>
    </location>
</feature>
<comment type="caution">
    <text evidence="2">The sequence shown here is derived from an EMBL/GenBank/DDBJ whole genome shotgun (WGS) entry which is preliminary data.</text>
</comment>
<feature type="compositionally biased region" description="Pro residues" evidence="1">
    <location>
        <begin position="54"/>
        <end position="63"/>
    </location>
</feature>
<evidence type="ECO:0000256" key="1">
    <source>
        <dbReference type="SAM" id="MobiDB-lite"/>
    </source>
</evidence>
<sequence>MATIQEVAEHPCCPQEEGPQELDLLVAAVGSRRGSQQCPLCHKALQLTYRNTGPGPPLLPPTPRGNGQTPRLPERNQSLNSPAHLPGHSGPLPPPPSERPPPPGRSPPDCKGPPPPPPPPPPPQGRTEGYVRSSPGPPGGDSPRGGHRPPLPPDRPCGGGPPPPPPPPMGNGHQNARGNTTDEWEVRFPFHPLSDLPPPEPYVPFQKTYPSKTGKTELRGPGKKERGVPPLPPIPR</sequence>
<proteinExistence type="predicted"/>